<dbReference type="RefSeq" id="WP_341425030.1">
    <property type="nucleotide sequence ID" value="NZ_JBBUTG010000003.1"/>
</dbReference>
<name>A0ABU9BL27_9BURK</name>
<dbReference type="CDD" id="cd04186">
    <property type="entry name" value="GT_2_like_c"/>
    <property type="match status" value="1"/>
</dbReference>
<evidence type="ECO:0000313" key="2">
    <source>
        <dbReference type="EMBL" id="MEK8030670.1"/>
    </source>
</evidence>
<gene>
    <name evidence="2" type="ORF">AACH06_07505</name>
</gene>
<dbReference type="PANTHER" id="PTHR43179">
    <property type="entry name" value="RHAMNOSYLTRANSFERASE WBBL"/>
    <property type="match status" value="1"/>
</dbReference>
<reference evidence="2 3" key="1">
    <citation type="submission" date="2024-04" db="EMBL/GenBank/DDBJ databases">
        <title>Novel species of the genus Ideonella isolated from streams.</title>
        <authorList>
            <person name="Lu H."/>
        </authorList>
    </citation>
    <scope>NUCLEOTIDE SEQUENCE [LARGE SCALE GENOMIC DNA]</scope>
    <source>
        <strain evidence="2 3">DXS29W</strain>
    </source>
</reference>
<dbReference type="InterPro" id="IPR029044">
    <property type="entry name" value="Nucleotide-diphossugar_trans"/>
</dbReference>
<evidence type="ECO:0000313" key="3">
    <source>
        <dbReference type="Proteomes" id="UP001371218"/>
    </source>
</evidence>
<keyword evidence="2" id="KW-0328">Glycosyltransferase</keyword>
<proteinExistence type="predicted"/>
<dbReference type="Gene3D" id="3.90.550.10">
    <property type="entry name" value="Spore Coat Polysaccharide Biosynthesis Protein SpsA, Chain A"/>
    <property type="match status" value="1"/>
</dbReference>
<comment type="caution">
    <text evidence="2">The sequence shown here is derived from an EMBL/GenBank/DDBJ whole genome shotgun (WGS) entry which is preliminary data.</text>
</comment>
<sequence length="315" mass="35207">MHLTTIIVSYNTRHLLDECLADLHKAEAPVGGGACVVVDNASRDGSAEHLASQHPDVRLIRLERNVGFGRANNAALPHVHTPYVLLLNTDAFMTPDSIKRSIDYMEAHPRCGVLGARLLNRDGTPQPSARRFPTPWNVFLLQAGLERWFSGTPRIDPSDFDADQAQECDWVPGCYFLIRKTVIDQIGLFDPLFFLYAEEVDLCRRVKNAGWQVHYFPDAHVVHLGGESAKSDGEVTASRQIDALSIESNLLYFRKHHGRAGLAAHVLFEGLAALLVGLRDWARRRGSARLSTGLQRWRVALTLLRQTRFGTTPTR</sequence>
<organism evidence="2 3">
    <name type="scientific">Ideonella lacteola</name>
    <dbReference type="NCBI Taxonomy" id="2984193"/>
    <lineage>
        <taxon>Bacteria</taxon>
        <taxon>Pseudomonadati</taxon>
        <taxon>Pseudomonadota</taxon>
        <taxon>Betaproteobacteria</taxon>
        <taxon>Burkholderiales</taxon>
        <taxon>Sphaerotilaceae</taxon>
        <taxon>Ideonella</taxon>
    </lineage>
</organism>
<dbReference type="InterPro" id="IPR001173">
    <property type="entry name" value="Glyco_trans_2-like"/>
</dbReference>
<dbReference type="PANTHER" id="PTHR43179:SF7">
    <property type="entry name" value="RHAMNOSYLTRANSFERASE WBBL"/>
    <property type="match status" value="1"/>
</dbReference>
<dbReference type="SUPFAM" id="SSF53448">
    <property type="entry name" value="Nucleotide-diphospho-sugar transferases"/>
    <property type="match status" value="1"/>
</dbReference>
<dbReference type="GO" id="GO:0016757">
    <property type="term" value="F:glycosyltransferase activity"/>
    <property type="evidence" value="ECO:0007669"/>
    <property type="project" value="UniProtKB-KW"/>
</dbReference>
<dbReference type="Pfam" id="PF00535">
    <property type="entry name" value="Glycos_transf_2"/>
    <property type="match status" value="1"/>
</dbReference>
<dbReference type="EC" id="2.4.-.-" evidence="2"/>
<protein>
    <submittedName>
        <fullName evidence="2">Glycosyltransferase family 2 protein</fullName>
        <ecNumber evidence="2">2.4.-.-</ecNumber>
    </submittedName>
</protein>
<accession>A0ABU9BL27</accession>
<evidence type="ECO:0000259" key="1">
    <source>
        <dbReference type="Pfam" id="PF00535"/>
    </source>
</evidence>
<dbReference type="Proteomes" id="UP001371218">
    <property type="component" value="Unassembled WGS sequence"/>
</dbReference>
<feature type="domain" description="Glycosyltransferase 2-like" evidence="1">
    <location>
        <begin position="5"/>
        <end position="139"/>
    </location>
</feature>
<keyword evidence="2" id="KW-0808">Transferase</keyword>
<dbReference type="EMBL" id="JBBUTG010000003">
    <property type="protein sequence ID" value="MEK8030670.1"/>
    <property type="molecule type" value="Genomic_DNA"/>
</dbReference>
<keyword evidence="3" id="KW-1185">Reference proteome</keyword>